<dbReference type="AlphaFoldDB" id="A0AAE1E553"/>
<evidence type="ECO:0000313" key="1">
    <source>
        <dbReference type="EMBL" id="KAK3794759.1"/>
    </source>
</evidence>
<evidence type="ECO:0000313" key="2">
    <source>
        <dbReference type="Proteomes" id="UP001283361"/>
    </source>
</evidence>
<proteinExistence type="predicted"/>
<comment type="caution">
    <text evidence="1">The sequence shown here is derived from an EMBL/GenBank/DDBJ whole genome shotgun (WGS) entry which is preliminary data.</text>
</comment>
<organism evidence="1 2">
    <name type="scientific">Elysia crispata</name>
    <name type="common">lettuce slug</name>
    <dbReference type="NCBI Taxonomy" id="231223"/>
    <lineage>
        <taxon>Eukaryota</taxon>
        <taxon>Metazoa</taxon>
        <taxon>Spiralia</taxon>
        <taxon>Lophotrochozoa</taxon>
        <taxon>Mollusca</taxon>
        <taxon>Gastropoda</taxon>
        <taxon>Heterobranchia</taxon>
        <taxon>Euthyneura</taxon>
        <taxon>Panpulmonata</taxon>
        <taxon>Sacoglossa</taxon>
        <taxon>Placobranchoidea</taxon>
        <taxon>Plakobranchidae</taxon>
        <taxon>Elysia</taxon>
    </lineage>
</organism>
<sequence length="104" mass="11643">MSDDTTRLGCYLGYLRAYEAYFRWEDPVFLGSSLIKTCFGVFKREVMSEEAKSSLVISPWSSVEEHIKIDFIGSNPRRSCSVPSNCLICQATSRGPFDGSTSIL</sequence>
<name>A0AAE1E553_9GAST</name>
<reference evidence="1" key="1">
    <citation type="journal article" date="2023" name="G3 (Bethesda)">
        <title>A reference genome for the long-term kleptoplast-retaining sea slug Elysia crispata morphotype clarki.</title>
        <authorList>
            <person name="Eastman K.E."/>
            <person name="Pendleton A.L."/>
            <person name="Shaikh M.A."/>
            <person name="Suttiyut T."/>
            <person name="Ogas R."/>
            <person name="Tomko P."/>
            <person name="Gavelis G."/>
            <person name="Widhalm J.R."/>
            <person name="Wisecaver J.H."/>
        </authorList>
    </citation>
    <scope>NUCLEOTIDE SEQUENCE</scope>
    <source>
        <strain evidence="1">ECLA1</strain>
    </source>
</reference>
<dbReference type="EMBL" id="JAWDGP010001093">
    <property type="protein sequence ID" value="KAK3794759.1"/>
    <property type="molecule type" value="Genomic_DNA"/>
</dbReference>
<keyword evidence="2" id="KW-1185">Reference proteome</keyword>
<gene>
    <name evidence="1" type="ORF">RRG08_047034</name>
</gene>
<accession>A0AAE1E553</accession>
<dbReference type="Proteomes" id="UP001283361">
    <property type="component" value="Unassembled WGS sequence"/>
</dbReference>
<protein>
    <submittedName>
        <fullName evidence="1">Uncharacterized protein</fullName>
    </submittedName>
</protein>